<organism evidence="2 3">
    <name type="scientific">Variimorphobacter saccharofermentans</name>
    <dbReference type="NCBI Taxonomy" id="2755051"/>
    <lineage>
        <taxon>Bacteria</taxon>
        <taxon>Bacillati</taxon>
        <taxon>Bacillota</taxon>
        <taxon>Clostridia</taxon>
        <taxon>Lachnospirales</taxon>
        <taxon>Lachnospiraceae</taxon>
        <taxon>Variimorphobacter</taxon>
    </lineage>
</organism>
<dbReference type="Proteomes" id="UP000574276">
    <property type="component" value="Unassembled WGS sequence"/>
</dbReference>
<comment type="caution">
    <text evidence="2">The sequence shown here is derived from an EMBL/GenBank/DDBJ whole genome shotgun (WGS) entry which is preliminary data.</text>
</comment>
<gene>
    <name evidence="2" type="ORF">H0486_10155</name>
</gene>
<feature type="domain" description="Peptidase C39-like" evidence="1">
    <location>
        <begin position="6"/>
        <end position="127"/>
    </location>
</feature>
<accession>A0A839K3I2</accession>
<proteinExistence type="predicted"/>
<dbReference type="Gene3D" id="3.90.70.10">
    <property type="entry name" value="Cysteine proteinases"/>
    <property type="match status" value="1"/>
</dbReference>
<dbReference type="Pfam" id="PF13529">
    <property type="entry name" value="Peptidase_C39_2"/>
    <property type="match status" value="1"/>
</dbReference>
<sequence length="169" mass="19803">MLINDFNIRKQRYTCGYTTVGMILAYLEGQNIDENYLLENEPTDFNEITFLKLMEVYKKYLKKYKAEIVYGDEKKMTEVIKNSLSSRIPMHIQYLTANLMGDGKPILHYAVLIGYDEDAETFVIADPFGSNKTLNRNDFFEAISFRNECLPEIIKQKYPSNMMIRFTLD</sequence>
<dbReference type="InterPro" id="IPR039564">
    <property type="entry name" value="Peptidase_C39-like"/>
</dbReference>
<name>A0A839K3I2_9FIRM</name>
<protein>
    <submittedName>
        <fullName evidence="2">C39 family peptidase</fullName>
    </submittedName>
</protein>
<evidence type="ECO:0000259" key="1">
    <source>
        <dbReference type="Pfam" id="PF13529"/>
    </source>
</evidence>
<reference evidence="2 3" key="1">
    <citation type="submission" date="2020-07" db="EMBL/GenBank/DDBJ databases">
        <title>Characterization and genome sequencing of isolate MD1, a novel member within the family Lachnospiraceae.</title>
        <authorList>
            <person name="Rettenmaier R."/>
            <person name="Di Bello L."/>
            <person name="Zinser C."/>
            <person name="Scheitz K."/>
            <person name="Liebl W."/>
            <person name="Zverlov V."/>
        </authorList>
    </citation>
    <scope>NUCLEOTIDE SEQUENCE [LARGE SCALE GENOMIC DNA]</scope>
    <source>
        <strain evidence="2 3">MD1</strain>
    </source>
</reference>
<evidence type="ECO:0000313" key="2">
    <source>
        <dbReference type="EMBL" id="MBB2183241.1"/>
    </source>
</evidence>
<dbReference type="EMBL" id="JACEGA010000001">
    <property type="protein sequence ID" value="MBB2183241.1"/>
    <property type="molecule type" value="Genomic_DNA"/>
</dbReference>
<evidence type="ECO:0000313" key="3">
    <source>
        <dbReference type="Proteomes" id="UP000574276"/>
    </source>
</evidence>
<keyword evidence="3" id="KW-1185">Reference proteome</keyword>
<dbReference type="AlphaFoldDB" id="A0A839K3I2"/>
<dbReference type="RefSeq" id="WP_228352918.1">
    <property type="nucleotide sequence ID" value="NZ_JACEGA010000001.1"/>
</dbReference>